<evidence type="ECO:0000313" key="3">
    <source>
        <dbReference type="Proteomes" id="UP001211544"/>
    </source>
</evidence>
<dbReference type="KEGG" id="kpie:N5580_11760"/>
<proteinExistence type="predicted"/>
<keyword evidence="3" id="KW-1185">Reference proteome</keyword>
<accession>A0AAJ5QH49</accession>
<gene>
    <name evidence="2" type="ORF">N5580_11760</name>
</gene>
<dbReference type="InterPro" id="IPR010815">
    <property type="entry name" value="DUF1418"/>
</dbReference>
<sequence length="89" mass="9883">MPNLARLPKVLLIMEALGGLLALCALLLANNWLPLPRHADSKMAATALLIIGILLMLPAAWLMMWRTAKAMAPQLFGRTLNKNETRRRP</sequence>
<dbReference type="RefSeq" id="WP_269949228.1">
    <property type="nucleotide sequence ID" value="NZ_CP104758.1"/>
</dbReference>
<organism evidence="2 3">
    <name type="scientific">Pantoea piersonii</name>
    <dbReference type="NCBI Taxonomy" id="2364647"/>
    <lineage>
        <taxon>Bacteria</taxon>
        <taxon>Pseudomonadati</taxon>
        <taxon>Pseudomonadota</taxon>
        <taxon>Gammaproteobacteria</taxon>
        <taxon>Enterobacterales</taxon>
        <taxon>Erwiniaceae</taxon>
        <taxon>Pantoea</taxon>
    </lineage>
</organism>
<evidence type="ECO:0000313" key="2">
    <source>
        <dbReference type="EMBL" id="WBG89777.1"/>
    </source>
</evidence>
<dbReference type="Pfam" id="PF07214">
    <property type="entry name" value="DUF1418"/>
    <property type="match status" value="1"/>
</dbReference>
<feature type="transmembrane region" description="Helical" evidence="1">
    <location>
        <begin position="45"/>
        <end position="65"/>
    </location>
</feature>
<keyword evidence="1" id="KW-0812">Transmembrane</keyword>
<reference evidence="2 3" key="1">
    <citation type="journal article" date="2022" name="J Glob Antimicrob Resist">
        <title>First complete genome of a multidrug resistant strain of the novel human pathogen Kalamiella piersonii (GABEKP28) identified in human saliva.</title>
        <authorList>
            <person name="McDonagh F."/>
            <person name="Singh N.K."/>
            <person name="Venkateswaran K."/>
            <person name="Lonappan A.M."/>
            <person name="Hallahan B."/>
            <person name="Tuohy A."/>
            <person name="Burke L."/>
            <person name="Kovarova A."/>
            <person name="Miliotis G."/>
        </authorList>
    </citation>
    <scope>NUCLEOTIDE SEQUENCE [LARGE SCALE GENOMIC DNA]</scope>
    <source>
        <strain evidence="2 3">GABEKP28</strain>
    </source>
</reference>
<keyword evidence="1" id="KW-0472">Membrane</keyword>
<dbReference type="EMBL" id="CP104758">
    <property type="protein sequence ID" value="WBG89777.1"/>
    <property type="molecule type" value="Genomic_DNA"/>
</dbReference>
<feature type="transmembrane region" description="Helical" evidence="1">
    <location>
        <begin position="12"/>
        <end position="33"/>
    </location>
</feature>
<evidence type="ECO:0000256" key="1">
    <source>
        <dbReference type="SAM" id="Phobius"/>
    </source>
</evidence>
<dbReference type="AlphaFoldDB" id="A0AAJ5QH49"/>
<dbReference type="Proteomes" id="UP001211544">
    <property type="component" value="Chromosome"/>
</dbReference>
<protein>
    <submittedName>
        <fullName evidence="2">YbjC family protein</fullName>
    </submittedName>
</protein>
<name>A0AAJ5QH49_9GAMM</name>
<keyword evidence="1" id="KW-1133">Transmembrane helix</keyword>